<evidence type="ECO:0000313" key="2">
    <source>
        <dbReference type="EMBL" id="MFC4131786.1"/>
    </source>
</evidence>
<dbReference type="PANTHER" id="PTHR32027">
    <property type="entry name" value="CYTOSINE DEAMINASE"/>
    <property type="match status" value="1"/>
</dbReference>
<dbReference type="PANTHER" id="PTHR32027:SF9">
    <property type="entry name" value="BLL3847 PROTEIN"/>
    <property type="match status" value="1"/>
</dbReference>
<dbReference type="Proteomes" id="UP001595816">
    <property type="component" value="Unassembled WGS sequence"/>
</dbReference>
<dbReference type="SUPFAM" id="SSF51556">
    <property type="entry name" value="Metallo-dependent hydrolases"/>
    <property type="match status" value="1"/>
</dbReference>
<dbReference type="Pfam" id="PF07969">
    <property type="entry name" value="Amidohydro_3"/>
    <property type="match status" value="1"/>
</dbReference>
<dbReference type="CDD" id="cd01293">
    <property type="entry name" value="Bact_CD"/>
    <property type="match status" value="1"/>
</dbReference>
<proteinExistence type="predicted"/>
<protein>
    <submittedName>
        <fullName evidence="2">Amidohydrolase</fullName>
    </submittedName>
</protein>
<dbReference type="InterPro" id="IPR013108">
    <property type="entry name" value="Amidohydro_3"/>
</dbReference>
<sequence>MTSLRITDVRPWGGPATDLHVVDGVFVATASSPDAEVVPGGGRIALPGLVDAHAHLDKTSWGTPYRPHSAGPSLASLIDNERAHRGDLGPVRERVGALLDRHIDRGVLHVRSHVDVDPQIGLDSVTGVLAAAAERAGRVTVEVVAFPQSGLLTRAGTAELMADAIDAGAQLIGGLDPAGFDGDPIRHLDTIFGIAADKHVGLDIHLHDRGTLGAWQIERIAERTEALGVRGKVTIAHCYALSTVDDVRQGALIELLAAADIALTTTVPGTTPQLPLARLAAAGVRVGLGHDGVRDLWSPYGTGDLLDKALALAVASGYRQDDDIERTARIATEGGARVLGLPDYGLEPGCRANLLLIPAESLVEAVTQRPVDRTVIAGGTVVR</sequence>
<dbReference type="InterPro" id="IPR052349">
    <property type="entry name" value="Metallo-hydrolase_Enzymes"/>
</dbReference>
<dbReference type="InterPro" id="IPR032466">
    <property type="entry name" value="Metal_Hydrolase"/>
</dbReference>
<gene>
    <name evidence="2" type="ORF">ACFOZ4_14350</name>
</gene>
<comment type="caution">
    <text evidence="2">The sequence shown here is derived from an EMBL/GenBank/DDBJ whole genome shotgun (WGS) entry which is preliminary data.</text>
</comment>
<dbReference type="Gene3D" id="2.30.40.10">
    <property type="entry name" value="Urease, subunit C, domain 1"/>
    <property type="match status" value="1"/>
</dbReference>
<evidence type="ECO:0000313" key="3">
    <source>
        <dbReference type="Proteomes" id="UP001595816"/>
    </source>
</evidence>
<feature type="domain" description="Amidohydrolase 3" evidence="1">
    <location>
        <begin position="41"/>
        <end position="381"/>
    </location>
</feature>
<keyword evidence="3" id="KW-1185">Reference proteome</keyword>
<dbReference type="SUPFAM" id="SSF51338">
    <property type="entry name" value="Composite domain of metallo-dependent hydrolases"/>
    <property type="match status" value="1"/>
</dbReference>
<evidence type="ECO:0000259" key="1">
    <source>
        <dbReference type="Pfam" id="PF07969"/>
    </source>
</evidence>
<dbReference type="RefSeq" id="WP_253763341.1">
    <property type="nucleotide sequence ID" value="NZ_JAMZDZ010000001.1"/>
</dbReference>
<dbReference type="NCBIfam" id="NF004636">
    <property type="entry name" value="PRK05985.1"/>
    <property type="match status" value="1"/>
</dbReference>
<dbReference type="Gene3D" id="3.20.20.140">
    <property type="entry name" value="Metal-dependent hydrolases"/>
    <property type="match status" value="1"/>
</dbReference>
<dbReference type="InterPro" id="IPR011059">
    <property type="entry name" value="Metal-dep_hydrolase_composite"/>
</dbReference>
<organism evidence="2 3">
    <name type="scientific">Hamadaea flava</name>
    <dbReference type="NCBI Taxonomy" id="1742688"/>
    <lineage>
        <taxon>Bacteria</taxon>
        <taxon>Bacillati</taxon>
        <taxon>Actinomycetota</taxon>
        <taxon>Actinomycetes</taxon>
        <taxon>Micromonosporales</taxon>
        <taxon>Micromonosporaceae</taxon>
        <taxon>Hamadaea</taxon>
    </lineage>
</organism>
<dbReference type="EMBL" id="JBHSAY010000008">
    <property type="protein sequence ID" value="MFC4131786.1"/>
    <property type="molecule type" value="Genomic_DNA"/>
</dbReference>
<accession>A0ABV8LLD3</accession>
<name>A0ABV8LLD3_9ACTN</name>
<reference evidence="3" key="1">
    <citation type="journal article" date="2019" name="Int. J. Syst. Evol. Microbiol.">
        <title>The Global Catalogue of Microorganisms (GCM) 10K type strain sequencing project: providing services to taxonomists for standard genome sequencing and annotation.</title>
        <authorList>
            <consortium name="The Broad Institute Genomics Platform"/>
            <consortium name="The Broad Institute Genome Sequencing Center for Infectious Disease"/>
            <person name="Wu L."/>
            <person name="Ma J."/>
        </authorList>
    </citation>
    <scope>NUCLEOTIDE SEQUENCE [LARGE SCALE GENOMIC DNA]</scope>
    <source>
        <strain evidence="3">CGMCC 4.7289</strain>
    </source>
</reference>